<dbReference type="Proteomes" id="UP000886742">
    <property type="component" value="Unassembled WGS sequence"/>
</dbReference>
<reference evidence="2" key="1">
    <citation type="submission" date="2020-10" db="EMBL/GenBank/DDBJ databases">
        <authorList>
            <person name="Gilroy R."/>
        </authorList>
    </citation>
    <scope>NUCLEOTIDE SEQUENCE</scope>
    <source>
        <strain evidence="2">ChiGjej3B3-5194</strain>
    </source>
</reference>
<evidence type="ECO:0000313" key="2">
    <source>
        <dbReference type="EMBL" id="HIS70588.1"/>
    </source>
</evidence>
<evidence type="ECO:0000313" key="3">
    <source>
        <dbReference type="Proteomes" id="UP000886742"/>
    </source>
</evidence>
<protein>
    <recommendedName>
        <fullName evidence="4">Lipoprotein</fullName>
    </recommendedName>
</protein>
<name>A0A9D1FGA7_9PROT</name>
<evidence type="ECO:0000256" key="1">
    <source>
        <dbReference type="SAM" id="SignalP"/>
    </source>
</evidence>
<dbReference type="EMBL" id="DVJI01000006">
    <property type="protein sequence ID" value="HIS70588.1"/>
    <property type="molecule type" value="Genomic_DNA"/>
</dbReference>
<accession>A0A9D1FGA7</accession>
<organism evidence="2 3">
    <name type="scientific">Candidatus Enterousia intestinigallinarum</name>
    <dbReference type="NCBI Taxonomy" id="2840790"/>
    <lineage>
        <taxon>Bacteria</taxon>
        <taxon>Pseudomonadati</taxon>
        <taxon>Pseudomonadota</taxon>
        <taxon>Alphaproteobacteria</taxon>
        <taxon>Candidatus Enterousia</taxon>
    </lineage>
</organism>
<dbReference type="AlphaFoldDB" id="A0A9D1FGA7"/>
<evidence type="ECO:0008006" key="4">
    <source>
        <dbReference type="Google" id="ProtNLM"/>
    </source>
</evidence>
<sequence length="129" mass="14685">MQKMRIKYIAFALVLTACASANRGSIDDATILNWENESVTMEQFVRDHKACLGINEPSYMPRSRISKLLAPNQSGIMPDWDGLWVTFQSNEYKDVGQRALLSVPRNTTSKSVGSYRKCMFRRGYLLRAT</sequence>
<feature type="chain" id="PRO_5038942507" description="Lipoprotein" evidence="1">
    <location>
        <begin position="24"/>
        <end position="129"/>
    </location>
</feature>
<comment type="caution">
    <text evidence="2">The sequence shown here is derived from an EMBL/GenBank/DDBJ whole genome shotgun (WGS) entry which is preliminary data.</text>
</comment>
<reference evidence="2" key="2">
    <citation type="journal article" date="2021" name="PeerJ">
        <title>Extensive microbial diversity within the chicken gut microbiome revealed by metagenomics and culture.</title>
        <authorList>
            <person name="Gilroy R."/>
            <person name="Ravi A."/>
            <person name="Getino M."/>
            <person name="Pursley I."/>
            <person name="Horton D.L."/>
            <person name="Alikhan N.F."/>
            <person name="Baker D."/>
            <person name="Gharbi K."/>
            <person name="Hall N."/>
            <person name="Watson M."/>
            <person name="Adriaenssens E.M."/>
            <person name="Foster-Nyarko E."/>
            <person name="Jarju S."/>
            <person name="Secka A."/>
            <person name="Antonio M."/>
            <person name="Oren A."/>
            <person name="Chaudhuri R.R."/>
            <person name="La Ragione R."/>
            <person name="Hildebrand F."/>
            <person name="Pallen M.J."/>
        </authorList>
    </citation>
    <scope>NUCLEOTIDE SEQUENCE</scope>
    <source>
        <strain evidence="2">ChiGjej3B3-5194</strain>
    </source>
</reference>
<gene>
    <name evidence="2" type="ORF">IAD02_01185</name>
</gene>
<dbReference type="PROSITE" id="PS51257">
    <property type="entry name" value="PROKAR_LIPOPROTEIN"/>
    <property type="match status" value="1"/>
</dbReference>
<feature type="signal peptide" evidence="1">
    <location>
        <begin position="1"/>
        <end position="23"/>
    </location>
</feature>
<proteinExistence type="predicted"/>
<keyword evidence="1" id="KW-0732">Signal</keyword>